<gene>
    <name evidence="4" type="ORF">DM860_016792</name>
</gene>
<evidence type="ECO:0000313" key="5">
    <source>
        <dbReference type="Proteomes" id="UP000249390"/>
    </source>
</evidence>
<dbReference type="Proteomes" id="UP000249390">
    <property type="component" value="Unassembled WGS sequence"/>
</dbReference>
<dbReference type="GO" id="GO:0016616">
    <property type="term" value="F:oxidoreductase activity, acting on the CH-OH group of donors, NAD or NADP as acceptor"/>
    <property type="evidence" value="ECO:0007669"/>
    <property type="project" value="InterPro"/>
</dbReference>
<evidence type="ECO:0000256" key="1">
    <source>
        <dbReference type="ARBA" id="ARBA00022723"/>
    </source>
</evidence>
<evidence type="ECO:0000256" key="3">
    <source>
        <dbReference type="ARBA" id="ARBA00023002"/>
    </source>
</evidence>
<dbReference type="Gene3D" id="3.90.180.10">
    <property type="entry name" value="Medium-chain alcohol dehydrogenases, catalytic domain"/>
    <property type="match status" value="1"/>
</dbReference>
<keyword evidence="3" id="KW-0560">Oxidoreductase</keyword>
<dbReference type="Gene3D" id="3.40.50.720">
    <property type="entry name" value="NAD(P)-binding Rossmann-like Domain"/>
    <property type="match status" value="1"/>
</dbReference>
<evidence type="ECO:0000256" key="2">
    <source>
        <dbReference type="ARBA" id="ARBA00022833"/>
    </source>
</evidence>
<dbReference type="InterPro" id="IPR047109">
    <property type="entry name" value="CAD-like"/>
</dbReference>
<dbReference type="PANTHER" id="PTHR42683">
    <property type="entry name" value="ALDEHYDE REDUCTASE"/>
    <property type="match status" value="1"/>
</dbReference>
<protein>
    <submittedName>
        <fullName evidence="4">Uncharacterized protein</fullName>
    </submittedName>
</protein>
<dbReference type="EMBL" id="NQVE01000072">
    <property type="protein sequence ID" value="RAL50016.1"/>
    <property type="molecule type" value="Genomic_DNA"/>
</dbReference>
<proteinExistence type="predicted"/>
<organism evidence="4 5">
    <name type="scientific">Cuscuta australis</name>
    <dbReference type="NCBI Taxonomy" id="267555"/>
    <lineage>
        <taxon>Eukaryota</taxon>
        <taxon>Viridiplantae</taxon>
        <taxon>Streptophyta</taxon>
        <taxon>Embryophyta</taxon>
        <taxon>Tracheophyta</taxon>
        <taxon>Spermatophyta</taxon>
        <taxon>Magnoliopsida</taxon>
        <taxon>eudicotyledons</taxon>
        <taxon>Gunneridae</taxon>
        <taxon>Pentapetalae</taxon>
        <taxon>asterids</taxon>
        <taxon>lamiids</taxon>
        <taxon>Solanales</taxon>
        <taxon>Convolvulaceae</taxon>
        <taxon>Cuscuteae</taxon>
        <taxon>Cuscuta</taxon>
        <taxon>Cuscuta subgen. Grammica</taxon>
        <taxon>Cuscuta sect. Cleistogrammica</taxon>
    </lineage>
</organism>
<evidence type="ECO:0000313" key="4">
    <source>
        <dbReference type="EMBL" id="RAL50016.1"/>
    </source>
</evidence>
<keyword evidence="5" id="KW-1185">Reference proteome</keyword>
<accession>A0A328DXQ7</accession>
<comment type="caution">
    <text evidence="4">The sequence shown here is derived from an EMBL/GenBank/DDBJ whole genome shotgun (WGS) entry which is preliminary data.</text>
</comment>
<sequence length="181" mass="19962">MIRSSSNDDRSGRAWAVTGLLGQRYPAISVPLWEFACANLPPLWNAQLIAWLGLLHLEVVVVLLLWPLNHWSGDCGLGSGTSADKKQEAIERFGVDSFLISCDPEQMQATKSTLGGIIDTISIVHPLTPLLSLLKTNGDSRQHNITPDVEIVPIDYVNTAMERLAKADVKYGFVLDFFTEE</sequence>
<dbReference type="AlphaFoldDB" id="A0A328DXQ7"/>
<keyword evidence="2" id="KW-0862">Zinc</keyword>
<name>A0A328DXQ7_9ASTE</name>
<reference evidence="4 5" key="1">
    <citation type="submission" date="2018-06" db="EMBL/GenBank/DDBJ databases">
        <title>The Genome of Cuscuta australis (Dodder) Provides Insight into the Evolution of Plant Parasitism.</title>
        <authorList>
            <person name="Liu H."/>
        </authorList>
    </citation>
    <scope>NUCLEOTIDE SEQUENCE [LARGE SCALE GENOMIC DNA]</scope>
    <source>
        <strain evidence="5">cv. Yunnan</strain>
        <tissue evidence="4">Vines</tissue>
    </source>
</reference>
<dbReference type="GO" id="GO:0046872">
    <property type="term" value="F:metal ion binding"/>
    <property type="evidence" value="ECO:0007669"/>
    <property type="project" value="UniProtKB-KW"/>
</dbReference>
<keyword evidence="1" id="KW-0479">Metal-binding</keyword>